<evidence type="ECO:0000313" key="1">
    <source>
        <dbReference type="EMBL" id="GFH32004.1"/>
    </source>
</evidence>
<reference evidence="1 2" key="1">
    <citation type="submission" date="2020-02" db="EMBL/GenBank/DDBJ databases">
        <title>Draft genome sequence of Haematococcus lacustris strain NIES-144.</title>
        <authorList>
            <person name="Morimoto D."/>
            <person name="Nakagawa S."/>
            <person name="Yoshida T."/>
            <person name="Sawayama S."/>
        </authorList>
    </citation>
    <scope>NUCLEOTIDE SEQUENCE [LARGE SCALE GENOMIC DNA]</scope>
    <source>
        <strain evidence="1 2">NIES-144</strain>
    </source>
</reference>
<gene>
    <name evidence="1" type="ORF">HaLaN_31150</name>
</gene>
<dbReference type="AlphaFoldDB" id="A0A6A0AIX8"/>
<comment type="caution">
    <text evidence="1">The sequence shown here is derived from an EMBL/GenBank/DDBJ whole genome shotgun (WGS) entry which is preliminary data.</text>
</comment>
<feature type="non-terminal residue" evidence="1">
    <location>
        <position position="144"/>
    </location>
</feature>
<sequence length="144" mass="16196">MSCNQTGCKIAVVKATDSVPSAHFSSAFCDTQIAIYLLSSPFESIAAPPPTPSQPRSGTMRTCQLLLVLFFYLSSLTQATLHDRARGLRSQGVSEEDIARYKHHHSSNAGIHRQRPEYKEALKDHPEVNRFMEWRKLHQVCQQA</sequence>
<name>A0A6A0AIX8_HAELA</name>
<accession>A0A6A0AIX8</accession>
<feature type="non-terminal residue" evidence="1">
    <location>
        <position position="1"/>
    </location>
</feature>
<keyword evidence="2" id="KW-1185">Reference proteome</keyword>
<protein>
    <submittedName>
        <fullName evidence="1">Uncharacterized protein</fullName>
    </submittedName>
</protein>
<proteinExistence type="predicted"/>
<organism evidence="1 2">
    <name type="scientific">Haematococcus lacustris</name>
    <name type="common">Green alga</name>
    <name type="synonym">Haematococcus pluvialis</name>
    <dbReference type="NCBI Taxonomy" id="44745"/>
    <lineage>
        <taxon>Eukaryota</taxon>
        <taxon>Viridiplantae</taxon>
        <taxon>Chlorophyta</taxon>
        <taxon>core chlorophytes</taxon>
        <taxon>Chlorophyceae</taxon>
        <taxon>CS clade</taxon>
        <taxon>Chlamydomonadales</taxon>
        <taxon>Haematococcaceae</taxon>
        <taxon>Haematococcus</taxon>
    </lineage>
</organism>
<dbReference type="EMBL" id="BLLF01006151">
    <property type="protein sequence ID" value="GFH32004.1"/>
    <property type="molecule type" value="Genomic_DNA"/>
</dbReference>
<evidence type="ECO:0000313" key="2">
    <source>
        <dbReference type="Proteomes" id="UP000485058"/>
    </source>
</evidence>
<dbReference type="Proteomes" id="UP000485058">
    <property type="component" value="Unassembled WGS sequence"/>
</dbReference>